<dbReference type="InterPro" id="IPR003851">
    <property type="entry name" value="Znf_Dof"/>
</dbReference>
<dbReference type="InterPro" id="IPR045174">
    <property type="entry name" value="Dof"/>
</dbReference>
<name>W1PSB2_AMBTC</name>
<evidence type="ECO:0000256" key="5">
    <source>
        <dbReference type="ARBA" id="ARBA00023125"/>
    </source>
</evidence>
<dbReference type="PROSITE" id="PS01361">
    <property type="entry name" value="ZF_DOF_1"/>
    <property type="match status" value="1"/>
</dbReference>
<keyword evidence="5 8" id="KW-0238">DNA-binding</keyword>
<dbReference type="Pfam" id="PF02701">
    <property type="entry name" value="Zn_ribbon_Dof"/>
    <property type="match status" value="1"/>
</dbReference>
<proteinExistence type="predicted"/>
<keyword evidence="4 9" id="KW-0805">Transcription regulation</keyword>
<evidence type="ECO:0000256" key="6">
    <source>
        <dbReference type="ARBA" id="ARBA00023163"/>
    </source>
</evidence>
<gene>
    <name evidence="12" type="ORF">AMTR_s00169p00055880</name>
</gene>
<evidence type="ECO:0000256" key="2">
    <source>
        <dbReference type="ARBA" id="ARBA00022771"/>
    </source>
</evidence>
<comment type="function">
    <text evidence="9">Transcription factor that binds specifically to a 5'-AA[AG]G-3' consensus core sequence.</text>
</comment>
<dbReference type="Gramene" id="ERN10140">
    <property type="protein sequence ID" value="ERN10140"/>
    <property type="gene ID" value="AMTR_s00169p00055880"/>
</dbReference>
<dbReference type="eggNOG" id="ENOG502QRPD">
    <property type="taxonomic scope" value="Eukaryota"/>
</dbReference>
<feature type="compositionally biased region" description="Low complexity" evidence="10">
    <location>
        <begin position="86"/>
        <end position="104"/>
    </location>
</feature>
<dbReference type="GO" id="GO:0003677">
    <property type="term" value="F:DNA binding"/>
    <property type="evidence" value="ECO:0007669"/>
    <property type="project" value="UniProtKB-UniRule"/>
</dbReference>
<reference evidence="13" key="1">
    <citation type="journal article" date="2013" name="Science">
        <title>The Amborella genome and the evolution of flowering plants.</title>
        <authorList>
            <consortium name="Amborella Genome Project"/>
        </authorList>
    </citation>
    <scope>NUCLEOTIDE SEQUENCE [LARGE SCALE GENOMIC DNA]</scope>
</reference>
<accession>W1PSB2</accession>
<dbReference type="AlphaFoldDB" id="W1PSB2"/>
<dbReference type="PANTHER" id="PTHR31992">
    <property type="entry name" value="DOF ZINC FINGER PROTEIN DOF1.4-RELATED"/>
    <property type="match status" value="1"/>
</dbReference>
<keyword evidence="2 8" id="KW-0863">Zinc-finger</keyword>
<dbReference type="PROSITE" id="PS50884">
    <property type="entry name" value="ZF_DOF_2"/>
    <property type="match status" value="1"/>
</dbReference>
<protein>
    <recommendedName>
        <fullName evidence="9">Dof zinc finger protein</fullName>
    </recommendedName>
</protein>
<evidence type="ECO:0000259" key="11">
    <source>
        <dbReference type="PROSITE" id="PS50884"/>
    </source>
</evidence>
<dbReference type="HOGENOM" id="CLU_063552_0_0_1"/>
<dbReference type="PANTHER" id="PTHR31992:SF313">
    <property type="entry name" value="DOF ZINC FINGER PROTEIN DOF5.7"/>
    <property type="match status" value="1"/>
</dbReference>
<evidence type="ECO:0000256" key="4">
    <source>
        <dbReference type="ARBA" id="ARBA00023015"/>
    </source>
</evidence>
<dbReference type="GO" id="GO:0005634">
    <property type="term" value="C:nucleus"/>
    <property type="evidence" value="ECO:0007669"/>
    <property type="project" value="UniProtKB-SubCell"/>
</dbReference>
<evidence type="ECO:0000256" key="7">
    <source>
        <dbReference type="ARBA" id="ARBA00023242"/>
    </source>
</evidence>
<feature type="domain" description="Dof-type" evidence="11">
    <location>
        <begin position="32"/>
        <end position="86"/>
    </location>
</feature>
<keyword evidence="1 9" id="KW-0479">Metal-binding</keyword>
<dbReference type="GO" id="GO:0003700">
    <property type="term" value="F:DNA-binding transcription factor activity"/>
    <property type="evidence" value="ECO:0007669"/>
    <property type="project" value="UniProtKB-UniRule"/>
</dbReference>
<keyword evidence="7 8" id="KW-0539">Nucleus</keyword>
<evidence type="ECO:0000256" key="8">
    <source>
        <dbReference type="PROSITE-ProRule" id="PRU00071"/>
    </source>
</evidence>
<dbReference type="EMBL" id="KI392972">
    <property type="protein sequence ID" value="ERN10140.1"/>
    <property type="molecule type" value="Genomic_DNA"/>
</dbReference>
<evidence type="ECO:0000256" key="1">
    <source>
        <dbReference type="ARBA" id="ARBA00022723"/>
    </source>
</evidence>
<organism evidence="12 13">
    <name type="scientific">Amborella trichopoda</name>
    <dbReference type="NCBI Taxonomy" id="13333"/>
    <lineage>
        <taxon>Eukaryota</taxon>
        <taxon>Viridiplantae</taxon>
        <taxon>Streptophyta</taxon>
        <taxon>Embryophyta</taxon>
        <taxon>Tracheophyta</taxon>
        <taxon>Spermatophyta</taxon>
        <taxon>Magnoliopsida</taxon>
        <taxon>Amborellales</taxon>
        <taxon>Amborellaceae</taxon>
        <taxon>Amborella</taxon>
    </lineage>
</organism>
<dbReference type="GO" id="GO:0008270">
    <property type="term" value="F:zinc ion binding"/>
    <property type="evidence" value="ECO:0007669"/>
    <property type="project" value="UniProtKB-KW"/>
</dbReference>
<sequence>MIQGLLGGATDRCGKPNPSSQEKGSAADHPPLKCPRCDSMNTKFCYYNNYNLTQPRHFCKTCRRYWTKGGALRNVPIGGGCRKTKTTTTTNTNTNTTTTPTTKFTKPRPLSSEPSDVVKQNLDHPHFDHEPIWLPQISHPLLDLHVPTTSSPSGGLGLDWAFLRPNPNPSPSPNGFVVKEESPMIIGSGPSAFALNTHTLDPIINQTNLNLSPYWRTNSANNGTTTSLNVTSTSCSTTTPSTSSNGQHVFMGGSESQIVKQEMYNKLRASMNYYTDQQQVALGLGGSPMEMGGGDIGYWNSALSWSDLPATTNGAFP</sequence>
<evidence type="ECO:0000313" key="12">
    <source>
        <dbReference type="EMBL" id="ERN10140.1"/>
    </source>
</evidence>
<comment type="subcellular location">
    <subcellularLocation>
        <location evidence="8 9">Nucleus</location>
    </subcellularLocation>
</comment>
<evidence type="ECO:0000313" key="13">
    <source>
        <dbReference type="Proteomes" id="UP000017836"/>
    </source>
</evidence>
<feature type="region of interest" description="Disordered" evidence="10">
    <location>
        <begin position="83"/>
        <end position="116"/>
    </location>
</feature>
<dbReference type="Proteomes" id="UP000017836">
    <property type="component" value="Unassembled WGS sequence"/>
</dbReference>
<keyword evidence="6 9" id="KW-0804">Transcription</keyword>
<evidence type="ECO:0000256" key="3">
    <source>
        <dbReference type="ARBA" id="ARBA00022833"/>
    </source>
</evidence>
<evidence type="ECO:0000256" key="9">
    <source>
        <dbReference type="RuleBase" id="RU369094"/>
    </source>
</evidence>
<feature type="region of interest" description="Disordered" evidence="10">
    <location>
        <begin position="1"/>
        <end position="32"/>
    </location>
</feature>
<keyword evidence="3 9" id="KW-0862">Zinc</keyword>
<keyword evidence="13" id="KW-1185">Reference proteome</keyword>
<evidence type="ECO:0000256" key="10">
    <source>
        <dbReference type="SAM" id="MobiDB-lite"/>
    </source>
</evidence>